<keyword evidence="1 4" id="KW-0349">Heme</keyword>
<evidence type="ECO:0000313" key="8">
    <source>
        <dbReference type="Proteomes" id="UP000320176"/>
    </source>
</evidence>
<dbReference type="EMBL" id="SJPN01000007">
    <property type="protein sequence ID" value="TWT94559.1"/>
    <property type="molecule type" value="Genomic_DNA"/>
</dbReference>
<evidence type="ECO:0000256" key="4">
    <source>
        <dbReference type="PROSITE-ProRule" id="PRU00433"/>
    </source>
</evidence>
<dbReference type="Proteomes" id="UP000320176">
    <property type="component" value="Unassembled WGS sequence"/>
</dbReference>
<dbReference type="Pfam" id="PF00034">
    <property type="entry name" value="Cytochrom_C"/>
    <property type="match status" value="1"/>
</dbReference>
<keyword evidence="5" id="KW-0472">Membrane</keyword>
<keyword evidence="5" id="KW-0812">Transmembrane</keyword>
<dbReference type="RefSeq" id="WP_146522399.1">
    <property type="nucleotide sequence ID" value="NZ_CP151726.1"/>
</dbReference>
<reference evidence="7 8" key="1">
    <citation type="submission" date="2019-02" db="EMBL/GenBank/DDBJ databases">
        <title>Deep-cultivation of Planctomycetes and their phenomic and genomic characterization uncovers novel biology.</title>
        <authorList>
            <person name="Wiegand S."/>
            <person name="Jogler M."/>
            <person name="Boedeker C."/>
            <person name="Pinto D."/>
            <person name="Vollmers J."/>
            <person name="Rivas-Marin E."/>
            <person name="Kohn T."/>
            <person name="Peeters S.H."/>
            <person name="Heuer A."/>
            <person name="Rast P."/>
            <person name="Oberbeckmann S."/>
            <person name="Bunk B."/>
            <person name="Jeske O."/>
            <person name="Meyerdierks A."/>
            <person name="Storesund J.E."/>
            <person name="Kallscheuer N."/>
            <person name="Luecker S."/>
            <person name="Lage O.M."/>
            <person name="Pohl T."/>
            <person name="Merkel B.J."/>
            <person name="Hornburger P."/>
            <person name="Mueller R.-W."/>
            <person name="Bruemmer F."/>
            <person name="Labrenz M."/>
            <person name="Spormann A.M."/>
            <person name="Op Den Camp H."/>
            <person name="Overmann J."/>
            <person name="Amann R."/>
            <person name="Jetten M.S.M."/>
            <person name="Mascher T."/>
            <person name="Medema M.H."/>
            <person name="Devos D.P."/>
            <person name="Kaster A.-K."/>
            <person name="Ovreas L."/>
            <person name="Rohde M."/>
            <person name="Galperin M.Y."/>
            <person name="Jogler C."/>
        </authorList>
    </citation>
    <scope>NUCLEOTIDE SEQUENCE [LARGE SCALE GENOMIC DNA]</scope>
    <source>
        <strain evidence="7 8">Pla52n</strain>
    </source>
</reference>
<feature type="domain" description="Cytochrome c" evidence="6">
    <location>
        <begin position="714"/>
        <end position="851"/>
    </location>
</feature>
<evidence type="ECO:0000256" key="5">
    <source>
        <dbReference type="SAM" id="Phobius"/>
    </source>
</evidence>
<dbReference type="InterPro" id="IPR013427">
    <property type="entry name" value="Haem-bd_dom_put"/>
</dbReference>
<dbReference type="PROSITE" id="PS51007">
    <property type="entry name" value="CYTC"/>
    <property type="match status" value="1"/>
</dbReference>
<dbReference type="InterPro" id="IPR009056">
    <property type="entry name" value="Cyt_c-like_dom"/>
</dbReference>
<dbReference type="GO" id="GO:0009055">
    <property type="term" value="F:electron transfer activity"/>
    <property type="evidence" value="ECO:0007669"/>
    <property type="project" value="InterPro"/>
</dbReference>
<dbReference type="InterPro" id="IPR036909">
    <property type="entry name" value="Cyt_c-like_dom_sf"/>
</dbReference>
<dbReference type="GO" id="GO:0046872">
    <property type="term" value="F:metal ion binding"/>
    <property type="evidence" value="ECO:0007669"/>
    <property type="project" value="UniProtKB-KW"/>
</dbReference>
<protein>
    <submittedName>
        <fullName evidence="7">Cytochrome c</fullName>
    </submittedName>
</protein>
<name>A0A5C6A510_9BACT</name>
<proteinExistence type="predicted"/>
<dbReference type="InterPro" id="IPR011041">
    <property type="entry name" value="Quinoprot_gluc/sorb_DH_b-prop"/>
</dbReference>
<evidence type="ECO:0000256" key="2">
    <source>
        <dbReference type="ARBA" id="ARBA00022723"/>
    </source>
</evidence>
<dbReference type="SUPFAM" id="SSF50952">
    <property type="entry name" value="Soluble quinoprotein glucose dehydrogenase"/>
    <property type="match status" value="1"/>
</dbReference>
<organism evidence="7 8">
    <name type="scientific">Stieleria varia</name>
    <dbReference type="NCBI Taxonomy" id="2528005"/>
    <lineage>
        <taxon>Bacteria</taxon>
        <taxon>Pseudomonadati</taxon>
        <taxon>Planctomycetota</taxon>
        <taxon>Planctomycetia</taxon>
        <taxon>Pirellulales</taxon>
        <taxon>Pirellulaceae</taxon>
        <taxon>Stieleria</taxon>
    </lineage>
</organism>
<keyword evidence="8" id="KW-1185">Reference proteome</keyword>
<comment type="caution">
    <text evidence="7">The sequence shown here is derived from an EMBL/GenBank/DDBJ whole genome shotgun (WGS) entry which is preliminary data.</text>
</comment>
<feature type="transmembrane region" description="Helical" evidence="5">
    <location>
        <begin position="12"/>
        <end position="33"/>
    </location>
</feature>
<dbReference type="InterPro" id="IPR011042">
    <property type="entry name" value="6-blade_b-propeller_TolB-like"/>
</dbReference>
<sequence length="864" mass="95326">MKNRFSRLTMHLSPQALFLRIAVVVAWMLYLAVDGKCFSADATEPTDIQVPDGFAVDLVYSVPLDSFGSWVCMTEDPKGRLICSDQRGGLYRVKLTGSDAPGVEPIDLDIGHAQGLQCVGDQLYVVVSGPIADGPGLYRVRDTDNNDQYDSVELLQSFELTNSSTNFRSVKLRLQNMLISSGHGPHGIRLGPDGMLYVMGGNHTHLPENVSKDSPYRNYAEDILLPRVDDAQGIATGIMAPGGWVLKTDLDGKEWTLVAGGLRNAYDLAFNADGELFTFDSDMEFDKGAAWYRPCRVSHLVPGGEYGWRYGSAKWPDHYTDSIGPVVDVGFGSPTGVEFGHGASFPSRYRNALFAADWAYGRIYAMSLSPDGATYRGSFETFIQGKPLPVVDLIVHSDGEMYFLTGGRNTQSGIYRVRYTGDEEVGLTESDADHNSATLRDLRRQLESIPGDGTTDSIETVFVHLNHDDRMIRYAARLALERQPLDKWHQRAMDETRGTAKLQAIVALARCGDASMKQALITQLNEISFANLSQVQTGELLRAYSLVLSRMSTDGETDDATAMRLAAEFPSPHGWAINRELCRLLVRLQSPAVIDPALELMANAGSQEEQFFYAFALRSLRSGWTIQQRKAYFTWLRMAYDRYEGGESFQGFFKQTIADAIRTLSSEEKKSIAGIISGREKPKSISKIQAPRSFVHNWQLSDLSPLMDQVSAGRSFERGREAYESTQCQLCHRMRGTGASTGPDLTGAGNRFTPDYLLEAIISPSKVIPEQYQSVKILTDDGELFTGRVVGETDASVILRTQPFTQQTVEIAVDSIAQRKQSTVSEMPEGLINTLTSAEILDLIAYIRAGGDSSDPAFQSNATK</sequence>
<evidence type="ECO:0000259" key="6">
    <source>
        <dbReference type="PROSITE" id="PS51007"/>
    </source>
</evidence>
<dbReference type="Gene3D" id="1.10.760.10">
    <property type="entry name" value="Cytochrome c-like domain"/>
    <property type="match status" value="1"/>
</dbReference>
<keyword evidence="3 4" id="KW-0408">Iron</keyword>
<dbReference type="PANTHER" id="PTHR33546">
    <property type="entry name" value="LARGE, MULTIFUNCTIONAL SECRETED PROTEIN-RELATED"/>
    <property type="match status" value="1"/>
</dbReference>
<dbReference type="AlphaFoldDB" id="A0A5C6A510"/>
<dbReference type="PANTHER" id="PTHR33546:SF1">
    <property type="entry name" value="LARGE, MULTIFUNCTIONAL SECRETED PROTEIN"/>
    <property type="match status" value="1"/>
</dbReference>
<evidence type="ECO:0000256" key="1">
    <source>
        <dbReference type="ARBA" id="ARBA00022617"/>
    </source>
</evidence>
<evidence type="ECO:0000256" key="3">
    <source>
        <dbReference type="ARBA" id="ARBA00023004"/>
    </source>
</evidence>
<keyword evidence="5" id="KW-1133">Transmembrane helix</keyword>
<dbReference type="OrthoDB" id="223239at2"/>
<accession>A0A5C6A510</accession>
<keyword evidence="2 4" id="KW-0479">Metal-binding</keyword>
<evidence type="ECO:0000313" key="7">
    <source>
        <dbReference type="EMBL" id="TWT94559.1"/>
    </source>
</evidence>
<dbReference type="NCBIfam" id="TIGR02603">
    <property type="entry name" value="CxxCH_TIGR02603"/>
    <property type="match status" value="1"/>
</dbReference>
<dbReference type="Gene3D" id="2.120.10.30">
    <property type="entry name" value="TolB, C-terminal domain"/>
    <property type="match status" value="1"/>
</dbReference>
<dbReference type="GO" id="GO:0020037">
    <property type="term" value="F:heme binding"/>
    <property type="evidence" value="ECO:0007669"/>
    <property type="project" value="InterPro"/>
</dbReference>
<dbReference type="SUPFAM" id="SSF46626">
    <property type="entry name" value="Cytochrome c"/>
    <property type="match status" value="1"/>
</dbReference>
<gene>
    <name evidence="7" type="ORF">Pla52n_53800</name>
</gene>